<evidence type="ECO:0000256" key="1">
    <source>
        <dbReference type="SAM" id="MobiDB-lite"/>
    </source>
</evidence>
<dbReference type="InterPro" id="IPR036770">
    <property type="entry name" value="Ankyrin_rpt-contain_sf"/>
</dbReference>
<proteinExistence type="predicted"/>
<dbReference type="Gene3D" id="1.25.40.20">
    <property type="entry name" value="Ankyrin repeat-containing domain"/>
    <property type="match status" value="1"/>
</dbReference>
<dbReference type="PANTHER" id="PTHR46224:SF64">
    <property type="entry name" value="IQ MOTIF AND ANKYRIN REPEAT DOMAIN-CONTAINING PROTEIN 1"/>
    <property type="match status" value="1"/>
</dbReference>
<feature type="region of interest" description="Disordered" evidence="1">
    <location>
        <begin position="1"/>
        <end position="32"/>
    </location>
</feature>
<sequence>MSKRQRLMDQDWGISSSSEDTSSDEEEEKPALPPSGLFQLPFEILSNIFVLSCNPQLPVACRFFYNHLYYAPNTTKLAFLLYRAHQNPQQALEDGIKFAFFDMDLLTRFDRLIQNVSLKDKKIPARLFLEEPKSTLEERDNIILALLERGASPNRPKGFPLIKSAQLGRLDQVKRLISFGADPAIRNNMALRVCAARNNREMVNYFLDELKVKPDSETLKACVQKNLWEMIQVLVDHGAVPDMSTIDFT</sequence>
<dbReference type="InterPro" id="IPR051616">
    <property type="entry name" value="Cul2-RING_E3_ligase_SR"/>
</dbReference>
<dbReference type="Proteomes" id="UP000093000">
    <property type="component" value="Unassembled WGS sequence"/>
</dbReference>
<evidence type="ECO:0000313" key="2">
    <source>
        <dbReference type="EMBL" id="OBZ89326.1"/>
    </source>
</evidence>
<dbReference type="OrthoDB" id="539213at2759"/>
<comment type="caution">
    <text evidence="2">The sequence shown here is derived from an EMBL/GenBank/DDBJ whole genome shotgun (WGS) entry which is preliminary data.</text>
</comment>
<evidence type="ECO:0000313" key="3">
    <source>
        <dbReference type="Proteomes" id="UP000093000"/>
    </source>
</evidence>
<dbReference type="PANTHER" id="PTHR46224">
    <property type="entry name" value="ANKYRIN REPEAT FAMILY PROTEIN"/>
    <property type="match status" value="1"/>
</dbReference>
<protein>
    <submittedName>
        <fullName evidence="2">Uncharacterized protein</fullName>
    </submittedName>
</protein>
<dbReference type="InterPro" id="IPR002110">
    <property type="entry name" value="Ankyrin_rpt"/>
</dbReference>
<reference evidence="2 3" key="1">
    <citation type="submission" date="2016-03" db="EMBL/GenBank/DDBJ databases">
        <title>Choanephora cucurbitarum.</title>
        <authorList>
            <person name="Min B."/>
            <person name="Park H."/>
            <person name="Park J.-H."/>
            <person name="Shin H.-D."/>
            <person name="Choi I.-G."/>
        </authorList>
    </citation>
    <scope>NUCLEOTIDE SEQUENCE [LARGE SCALE GENOMIC DNA]</scope>
    <source>
        <strain evidence="2 3">KUS-F28377</strain>
    </source>
</reference>
<dbReference type="Pfam" id="PF13637">
    <property type="entry name" value="Ank_4"/>
    <property type="match status" value="1"/>
</dbReference>
<dbReference type="STRING" id="101091.A0A1C7NLI5"/>
<organism evidence="2 3">
    <name type="scientific">Choanephora cucurbitarum</name>
    <dbReference type="NCBI Taxonomy" id="101091"/>
    <lineage>
        <taxon>Eukaryota</taxon>
        <taxon>Fungi</taxon>
        <taxon>Fungi incertae sedis</taxon>
        <taxon>Mucoromycota</taxon>
        <taxon>Mucoromycotina</taxon>
        <taxon>Mucoromycetes</taxon>
        <taxon>Mucorales</taxon>
        <taxon>Mucorineae</taxon>
        <taxon>Choanephoraceae</taxon>
        <taxon>Choanephoroideae</taxon>
        <taxon>Choanephora</taxon>
    </lineage>
</organism>
<dbReference type="InParanoid" id="A0A1C7NLI5"/>
<keyword evidence="3" id="KW-1185">Reference proteome</keyword>
<dbReference type="SUPFAM" id="SSF48403">
    <property type="entry name" value="Ankyrin repeat"/>
    <property type="match status" value="1"/>
</dbReference>
<dbReference type="EMBL" id="LUGH01000101">
    <property type="protein sequence ID" value="OBZ89326.1"/>
    <property type="molecule type" value="Genomic_DNA"/>
</dbReference>
<accession>A0A1C7NLI5</accession>
<dbReference type="AlphaFoldDB" id="A0A1C7NLI5"/>
<gene>
    <name evidence="2" type="ORF">A0J61_02613</name>
</gene>
<name>A0A1C7NLI5_9FUNG</name>